<feature type="transmembrane region" description="Helical" evidence="1">
    <location>
        <begin position="188"/>
        <end position="209"/>
    </location>
</feature>
<feature type="transmembrane region" description="Helical" evidence="1">
    <location>
        <begin position="255"/>
        <end position="274"/>
    </location>
</feature>
<dbReference type="InterPro" id="IPR000160">
    <property type="entry name" value="GGDEF_dom"/>
</dbReference>
<dbReference type="FunFam" id="3.30.70.270:FF:000001">
    <property type="entry name" value="Diguanylate cyclase domain protein"/>
    <property type="match status" value="1"/>
</dbReference>
<feature type="transmembrane region" description="Helical" evidence="1">
    <location>
        <begin position="30"/>
        <end position="48"/>
    </location>
</feature>
<sequence>MSSRNVWLLVASALAVTVATIVWYTTDAAAVGYTVAYVALCGLAWWSALRRQSPRDRGPWALVAAALSLWGAGNVLELVEYYLVEVPHLTPDVLWLGGYPVLAVALVRMARRRAPGRLRGAALDGMTVAVAAGVASWQFFIAPWLAEGYTVVESTVTALYPVADVVLLAAVLLIALSPGTRTAPTRLLLCAIFGYLGVDVGLNVGLYFADYAAFEPLNSVILLANALLVAAGLHPRRAELTRAGHQVPSLHPARVLFLGLALMTAPTLTLVSSGIGQDQILALVATAVCAAFVLARFTIAVREQERAQASLVFQARHDPLTGLANRTTLGDRLARQVAAPDAAVTVLYLDLDGFKQVNDQHGHDAGDAVLLAVAARLSAAVREGDLVARLGGDEFVLLCPGVPEDEAVRLAERVLHDVAQPVAFRGHQFTVGASIGIAARAGGAGEGAAAVLRTADAAMYQAKRLGRGRWILAEPALAG</sequence>
<keyword evidence="4" id="KW-1185">Reference proteome</keyword>
<feature type="transmembrane region" description="Helical" evidence="1">
    <location>
        <begin position="60"/>
        <end position="81"/>
    </location>
</feature>
<dbReference type="Pfam" id="PF00990">
    <property type="entry name" value="GGDEF"/>
    <property type="match status" value="1"/>
</dbReference>
<accession>A0A919JN42</accession>
<dbReference type="PANTHER" id="PTHR46663">
    <property type="entry name" value="DIGUANYLATE CYCLASE DGCT-RELATED"/>
    <property type="match status" value="1"/>
</dbReference>
<comment type="caution">
    <text evidence="3">The sequence shown here is derived from an EMBL/GenBank/DDBJ whole genome shotgun (WGS) entry which is preliminary data.</text>
</comment>
<protein>
    <recommendedName>
        <fullName evidence="2">GGDEF domain-containing protein</fullName>
    </recommendedName>
</protein>
<evidence type="ECO:0000256" key="1">
    <source>
        <dbReference type="SAM" id="Phobius"/>
    </source>
</evidence>
<dbReference type="InterPro" id="IPR029787">
    <property type="entry name" value="Nucleotide_cyclase"/>
</dbReference>
<feature type="transmembrane region" description="Helical" evidence="1">
    <location>
        <begin position="122"/>
        <end position="146"/>
    </location>
</feature>
<organism evidence="3 4">
    <name type="scientific">Actinoplanes nipponensis</name>
    <dbReference type="NCBI Taxonomy" id="135950"/>
    <lineage>
        <taxon>Bacteria</taxon>
        <taxon>Bacillati</taxon>
        <taxon>Actinomycetota</taxon>
        <taxon>Actinomycetes</taxon>
        <taxon>Micromonosporales</taxon>
        <taxon>Micromonosporaceae</taxon>
        <taxon>Actinoplanes</taxon>
    </lineage>
</organism>
<dbReference type="SMART" id="SM00267">
    <property type="entry name" value="GGDEF"/>
    <property type="match status" value="1"/>
</dbReference>
<feature type="transmembrane region" description="Helical" evidence="1">
    <location>
        <begin position="280"/>
        <end position="299"/>
    </location>
</feature>
<feature type="transmembrane region" description="Helical" evidence="1">
    <location>
        <begin position="7"/>
        <end position="24"/>
    </location>
</feature>
<proteinExistence type="predicted"/>
<dbReference type="AlphaFoldDB" id="A0A919JN42"/>
<dbReference type="NCBIfam" id="TIGR00254">
    <property type="entry name" value="GGDEF"/>
    <property type="match status" value="1"/>
</dbReference>
<evidence type="ECO:0000313" key="4">
    <source>
        <dbReference type="Proteomes" id="UP000647172"/>
    </source>
</evidence>
<dbReference type="PANTHER" id="PTHR46663:SF2">
    <property type="entry name" value="GGDEF DOMAIN-CONTAINING PROTEIN"/>
    <property type="match status" value="1"/>
</dbReference>
<evidence type="ECO:0000259" key="2">
    <source>
        <dbReference type="PROSITE" id="PS50887"/>
    </source>
</evidence>
<evidence type="ECO:0000313" key="3">
    <source>
        <dbReference type="EMBL" id="GIE53833.1"/>
    </source>
</evidence>
<name>A0A919JN42_9ACTN</name>
<feature type="transmembrane region" description="Helical" evidence="1">
    <location>
        <begin position="158"/>
        <end position="176"/>
    </location>
</feature>
<dbReference type="RefSeq" id="WP_203776189.1">
    <property type="nucleotide sequence ID" value="NZ_BAAAYJ010000059.1"/>
</dbReference>
<dbReference type="SUPFAM" id="SSF55073">
    <property type="entry name" value="Nucleotide cyclase"/>
    <property type="match status" value="1"/>
</dbReference>
<gene>
    <name evidence="3" type="ORF">Ani05nite_73670</name>
</gene>
<keyword evidence="1" id="KW-0472">Membrane</keyword>
<dbReference type="InterPro" id="IPR052163">
    <property type="entry name" value="DGC-Regulatory_Protein"/>
</dbReference>
<feature type="transmembrane region" description="Helical" evidence="1">
    <location>
        <begin position="93"/>
        <end position="110"/>
    </location>
</feature>
<reference evidence="3" key="1">
    <citation type="submission" date="2021-01" db="EMBL/GenBank/DDBJ databases">
        <title>Whole genome shotgun sequence of Actinoplanes nipponensis NBRC 14063.</title>
        <authorList>
            <person name="Komaki H."/>
            <person name="Tamura T."/>
        </authorList>
    </citation>
    <scope>NUCLEOTIDE SEQUENCE</scope>
    <source>
        <strain evidence="3">NBRC 14063</strain>
    </source>
</reference>
<dbReference type="PROSITE" id="PS50887">
    <property type="entry name" value="GGDEF"/>
    <property type="match status" value="1"/>
</dbReference>
<dbReference type="CDD" id="cd01949">
    <property type="entry name" value="GGDEF"/>
    <property type="match status" value="1"/>
</dbReference>
<dbReference type="Gene3D" id="3.30.70.270">
    <property type="match status" value="1"/>
</dbReference>
<dbReference type="Proteomes" id="UP000647172">
    <property type="component" value="Unassembled WGS sequence"/>
</dbReference>
<dbReference type="InterPro" id="IPR043128">
    <property type="entry name" value="Rev_trsase/Diguanyl_cyclase"/>
</dbReference>
<keyword evidence="1" id="KW-0812">Transmembrane</keyword>
<dbReference type="EMBL" id="BOMQ01000090">
    <property type="protein sequence ID" value="GIE53833.1"/>
    <property type="molecule type" value="Genomic_DNA"/>
</dbReference>
<keyword evidence="1" id="KW-1133">Transmembrane helix</keyword>
<feature type="domain" description="GGDEF" evidence="2">
    <location>
        <begin position="342"/>
        <end position="475"/>
    </location>
</feature>
<feature type="transmembrane region" description="Helical" evidence="1">
    <location>
        <begin position="215"/>
        <end position="234"/>
    </location>
</feature>